<gene>
    <name evidence="2" type="ORF">SD70_08480</name>
</gene>
<evidence type="ECO:0000256" key="1">
    <source>
        <dbReference type="SAM" id="Phobius"/>
    </source>
</evidence>
<keyword evidence="1" id="KW-0472">Membrane</keyword>
<keyword evidence="1" id="KW-0812">Transmembrane</keyword>
<proteinExistence type="predicted"/>
<dbReference type="EMBL" id="JXAK01000011">
    <property type="protein sequence ID" value="KIL41272.1"/>
    <property type="molecule type" value="Genomic_DNA"/>
</dbReference>
<evidence type="ECO:0000313" key="3">
    <source>
        <dbReference type="Proteomes" id="UP000031967"/>
    </source>
</evidence>
<reference evidence="2 3" key="1">
    <citation type="submission" date="2014-12" db="EMBL/GenBank/DDBJ databases">
        <title>Draft genome sequence of Paenibacillus kamchatkensis strain B-2647.</title>
        <authorList>
            <person name="Karlyshev A.V."/>
            <person name="Kudryashova E.B."/>
        </authorList>
    </citation>
    <scope>NUCLEOTIDE SEQUENCE [LARGE SCALE GENOMIC DNA]</scope>
    <source>
        <strain evidence="2 3">VKM B-2647</strain>
    </source>
</reference>
<dbReference type="Proteomes" id="UP000031967">
    <property type="component" value="Unassembled WGS sequence"/>
</dbReference>
<accession>A0ABR5AK24</accession>
<feature type="transmembrane region" description="Helical" evidence="1">
    <location>
        <begin position="84"/>
        <end position="102"/>
    </location>
</feature>
<evidence type="ECO:0000313" key="2">
    <source>
        <dbReference type="EMBL" id="KIL41272.1"/>
    </source>
</evidence>
<organism evidence="2 3">
    <name type="scientific">Gordoniibacillus kamchatkensis</name>
    <dbReference type="NCBI Taxonomy" id="1590651"/>
    <lineage>
        <taxon>Bacteria</taxon>
        <taxon>Bacillati</taxon>
        <taxon>Bacillota</taxon>
        <taxon>Bacilli</taxon>
        <taxon>Bacillales</taxon>
        <taxon>Paenibacillaceae</taxon>
        <taxon>Gordoniibacillus</taxon>
    </lineage>
</organism>
<feature type="transmembrane region" description="Helical" evidence="1">
    <location>
        <begin position="53"/>
        <end position="78"/>
    </location>
</feature>
<evidence type="ECO:0008006" key="4">
    <source>
        <dbReference type="Google" id="ProtNLM"/>
    </source>
</evidence>
<dbReference type="RefSeq" id="WP_041047158.1">
    <property type="nucleotide sequence ID" value="NZ_JXAK01000011.1"/>
</dbReference>
<keyword evidence="1" id="KW-1133">Transmembrane helix</keyword>
<feature type="transmembrane region" description="Helical" evidence="1">
    <location>
        <begin position="29"/>
        <end position="46"/>
    </location>
</feature>
<comment type="caution">
    <text evidence="2">The sequence shown here is derived from an EMBL/GenBank/DDBJ whole genome shotgun (WGS) entry which is preliminary data.</text>
</comment>
<sequence>MNKTNLSFIFALFLSALFLAVCCFTKAELMFMACSMLAVGFINILFRPMIGFAALIAYVLGLGFYNIAANWGAAVTLLTQKDKLIAQAVYSLAAIAVWLLIYRIKLAQQSIRALEQEAETLRKLEPATGVLTFAEFMERAKLLYVGMRRRKESGFYVVCELLANDGEKPYQQRVIYEKMMSGLLASTRHNYDLVGNYGACRAIVFLSNIDRRGVDLVLGRFERKAAGDSSLSRNLFRIAVHDLASTEWEQFEQAVVPLRGGKAS</sequence>
<name>A0ABR5AK24_9BACL</name>
<keyword evidence="3" id="KW-1185">Reference proteome</keyword>
<protein>
    <recommendedName>
        <fullName evidence="4">GGDEF domain-containing protein</fullName>
    </recommendedName>
</protein>